<evidence type="ECO:0000313" key="3">
    <source>
        <dbReference type="EMBL" id="GFZ00587.1"/>
    </source>
</evidence>
<dbReference type="InterPro" id="IPR023631">
    <property type="entry name" value="Amidase_dom"/>
</dbReference>
<dbReference type="OrthoDB" id="566138at2759"/>
<name>A0A7J0FQC4_9ERIC</name>
<feature type="region of interest" description="Disordered" evidence="1">
    <location>
        <begin position="85"/>
        <end position="140"/>
    </location>
</feature>
<feature type="compositionally biased region" description="Gly residues" evidence="1">
    <location>
        <begin position="104"/>
        <end position="121"/>
    </location>
</feature>
<feature type="region of interest" description="Disordered" evidence="1">
    <location>
        <begin position="20"/>
        <end position="42"/>
    </location>
</feature>
<evidence type="ECO:0000259" key="2">
    <source>
        <dbReference type="Pfam" id="PF01425"/>
    </source>
</evidence>
<dbReference type="InterPro" id="IPR036928">
    <property type="entry name" value="AS_sf"/>
</dbReference>
<dbReference type="PANTHER" id="PTHR42678">
    <property type="entry name" value="AMIDASE"/>
    <property type="match status" value="1"/>
</dbReference>
<dbReference type="SUPFAM" id="SSF75304">
    <property type="entry name" value="Amidase signature (AS) enzymes"/>
    <property type="match status" value="1"/>
</dbReference>
<feature type="compositionally biased region" description="Polar residues" evidence="1">
    <location>
        <begin position="26"/>
        <end position="42"/>
    </location>
</feature>
<evidence type="ECO:0000256" key="1">
    <source>
        <dbReference type="SAM" id="MobiDB-lite"/>
    </source>
</evidence>
<evidence type="ECO:0000313" key="4">
    <source>
        <dbReference type="Proteomes" id="UP000585474"/>
    </source>
</evidence>
<dbReference type="AlphaFoldDB" id="A0A7J0FQC4"/>
<reference evidence="3 4" key="1">
    <citation type="submission" date="2019-07" db="EMBL/GenBank/DDBJ databases">
        <title>De Novo Assembly of kiwifruit Actinidia rufa.</title>
        <authorList>
            <person name="Sugita-Konishi S."/>
            <person name="Sato K."/>
            <person name="Mori E."/>
            <person name="Abe Y."/>
            <person name="Kisaki G."/>
            <person name="Hamano K."/>
            <person name="Suezawa K."/>
            <person name="Otani M."/>
            <person name="Fukuda T."/>
            <person name="Manabe T."/>
            <person name="Gomi K."/>
            <person name="Tabuchi M."/>
            <person name="Akimitsu K."/>
            <person name="Kataoka I."/>
        </authorList>
    </citation>
    <scope>NUCLEOTIDE SEQUENCE [LARGE SCALE GENOMIC DNA]</scope>
    <source>
        <strain evidence="4">cv. Fuchu</strain>
    </source>
</reference>
<proteinExistence type="predicted"/>
<feature type="domain" description="Amidase" evidence="2">
    <location>
        <begin position="243"/>
        <end position="467"/>
    </location>
</feature>
<dbReference type="Gene3D" id="3.90.1300.10">
    <property type="entry name" value="Amidase signature (AS) domain"/>
    <property type="match status" value="2"/>
</dbReference>
<comment type="caution">
    <text evidence="3">The sequence shown here is derived from an EMBL/GenBank/DDBJ whole genome shotgun (WGS) entry which is preliminary data.</text>
</comment>
<protein>
    <submittedName>
        <fullName evidence="3">Amidase family protein</fullName>
    </submittedName>
</protein>
<dbReference type="PANTHER" id="PTHR42678:SF34">
    <property type="entry name" value="OS04G0183300 PROTEIN"/>
    <property type="match status" value="1"/>
</dbReference>
<sequence length="601" mass="64291">MSHHPRPMASLQNKSLLLHTQPITPPTGTVTQSNSGQPRPQLTLSTIPFTSLHKRPQFHHLRSHNRLHPTRLRRENSHLQTTRRLLLGANRGPQSGAPRRRGSGRAGSGGEKPGLWFGGGAPRCSGVAQGQHSYQGQDDRDRRILHAAGFGGGSGRERGGEAEKCRGGDFGENECVPVPLIKHNHEFIPSMLNPKLSLQLLLFLVLLLSGSGTTPSNAFSIKEASVRDLQTAFRTNQLNSRKLVKFYIEEIRRLNPVVRGVIEVNPDALYQADLADKERKAKAPRSLYGLHGIPVLLKDNIATKDRLNTTAGSFALLKSIVPRDAGVVTKLRKVGAIILGKASLSEWANFRSINAPNGWSARGGQGKNPYVLSADPCGSSSGSAISVAANMVAVSVGTETDGSILCPSSSNAVVGIKPTVGLTSRAGVIPISPRQDTIGPICRTVADAVHVLDAIVGFDYNDAEATREAAKYIPRGGYAQFLKEMIKEFGQVIFLAAEATNGIGDTEKAALLNLAKLTRGGFEKMMRYKQLDAVVTPGSDAAPVLAIGGFPGISVPAGFDENGVPFGITFGGLKGSETKLIEIAYGFEQATQIRKPPSFKP</sequence>
<organism evidence="3 4">
    <name type="scientific">Actinidia rufa</name>
    <dbReference type="NCBI Taxonomy" id="165716"/>
    <lineage>
        <taxon>Eukaryota</taxon>
        <taxon>Viridiplantae</taxon>
        <taxon>Streptophyta</taxon>
        <taxon>Embryophyta</taxon>
        <taxon>Tracheophyta</taxon>
        <taxon>Spermatophyta</taxon>
        <taxon>Magnoliopsida</taxon>
        <taxon>eudicotyledons</taxon>
        <taxon>Gunneridae</taxon>
        <taxon>Pentapetalae</taxon>
        <taxon>asterids</taxon>
        <taxon>Ericales</taxon>
        <taxon>Actinidiaceae</taxon>
        <taxon>Actinidia</taxon>
    </lineage>
</organism>
<gene>
    <name evidence="3" type="ORF">Acr_14g0002220</name>
</gene>
<dbReference type="EMBL" id="BJWL01000014">
    <property type="protein sequence ID" value="GFZ00587.1"/>
    <property type="molecule type" value="Genomic_DNA"/>
</dbReference>
<accession>A0A7J0FQC4</accession>
<keyword evidence="4" id="KW-1185">Reference proteome</keyword>
<dbReference type="Proteomes" id="UP000585474">
    <property type="component" value="Unassembled WGS sequence"/>
</dbReference>
<dbReference type="Pfam" id="PF01425">
    <property type="entry name" value="Amidase"/>
    <property type="match status" value="1"/>
</dbReference>